<name>A0ABP7V5T6_9BACI</name>
<accession>A0ABP7V5T6</accession>
<gene>
    <name evidence="1" type="ORF">GCM10022410_04170</name>
</gene>
<sequence length="107" mass="12124">MGKEITNEAIFLAVNELAQYVSQVDKRLSVRIDSLDERLSGRIDTLDERLNSRMDALETRIETMDKDIKQEFSKVNEKIDVVDTQLVILSGGLTKTQAEVKVLQNAK</sequence>
<reference evidence="2" key="1">
    <citation type="journal article" date="2019" name="Int. J. Syst. Evol. Microbiol.">
        <title>The Global Catalogue of Microorganisms (GCM) 10K type strain sequencing project: providing services to taxonomists for standard genome sequencing and annotation.</title>
        <authorList>
            <consortium name="The Broad Institute Genomics Platform"/>
            <consortium name="The Broad Institute Genome Sequencing Center for Infectious Disease"/>
            <person name="Wu L."/>
            <person name="Ma J."/>
        </authorList>
    </citation>
    <scope>NUCLEOTIDE SEQUENCE [LARGE SCALE GENOMIC DNA]</scope>
    <source>
        <strain evidence="2">JCM 17250</strain>
    </source>
</reference>
<comment type="caution">
    <text evidence="1">The sequence shown here is derived from an EMBL/GenBank/DDBJ whole genome shotgun (WGS) entry which is preliminary data.</text>
</comment>
<protein>
    <submittedName>
        <fullName evidence="1">Uncharacterized protein</fullName>
    </submittedName>
</protein>
<evidence type="ECO:0000313" key="2">
    <source>
        <dbReference type="Proteomes" id="UP001501734"/>
    </source>
</evidence>
<organism evidence="1 2">
    <name type="scientific">Amphibacillus indicireducens</name>
    <dbReference type="NCBI Taxonomy" id="1076330"/>
    <lineage>
        <taxon>Bacteria</taxon>
        <taxon>Bacillati</taxon>
        <taxon>Bacillota</taxon>
        <taxon>Bacilli</taxon>
        <taxon>Bacillales</taxon>
        <taxon>Bacillaceae</taxon>
        <taxon>Amphibacillus</taxon>
    </lineage>
</organism>
<dbReference type="RefSeq" id="WP_344909842.1">
    <property type="nucleotide sequence ID" value="NZ_BAABDL010000018.1"/>
</dbReference>
<proteinExistence type="predicted"/>
<dbReference type="EMBL" id="BAABDL010000018">
    <property type="protein sequence ID" value="GAA4060224.1"/>
    <property type="molecule type" value="Genomic_DNA"/>
</dbReference>
<dbReference type="SUPFAM" id="SSF47162">
    <property type="entry name" value="Apolipoprotein"/>
    <property type="match status" value="1"/>
</dbReference>
<dbReference type="Proteomes" id="UP001501734">
    <property type="component" value="Unassembled WGS sequence"/>
</dbReference>
<evidence type="ECO:0000313" key="1">
    <source>
        <dbReference type="EMBL" id="GAA4060224.1"/>
    </source>
</evidence>
<keyword evidence="2" id="KW-1185">Reference proteome</keyword>
<dbReference type="Gene3D" id="1.20.1270.70">
    <property type="entry name" value="Designed single chain three-helix bundle"/>
    <property type="match status" value="1"/>
</dbReference>